<evidence type="ECO:0000313" key="1">
    <source>
        <dbReference type="EMBL" id="MBL7254240.1"/>
    </source>
</evidence>
<sequence length="58" mass="6663">MGQDSPEVETRLLDLSDLSFGELAEQDPEAFRRPLLDFLRRIDQPSQSISGYNPQRLD</sequence>
<evidence type="ECO:0000313" key="2">
    <source>
        <dbReference type="Proteomes" id="UP000598996"/>
    </source>
</evidence>
<comment type="caution">
    <text evidence="1">The sequence shown here is derived from an EMBL/GenBank/DDBJ whole genome shotgun (WGS) entry which is preliminary data.</text>
</comment>
<reference evidence="1 2" key="1">
    <citation type="submission" date="2021-01" db="EMBL/GenBank/DDBJ databases">
        <title>Actinoplanes sp. nov. LDG1-01 isolated from lichen.</title>
        <authorList>
            <person name="Saeng-In P."/>
            <person name="Phongsopitanun W."/>
            <person name="Kanchanasin P."/>
            <person name="Yuki M."/>
            <person name="Kudo T."/>
            <person name="Ohkuma M."/>
            <person name="Tanasupawat S."/>
        </authorList>
    </citation>
    <scope>NUCLEOTIDE SEQUENCE [LARGE SCALE GENOMIC DNA]</scope>
    <source>
        <strain evidence="1 2">LDG1-01</strain>
    </source>
</reference>
<keyword evidence="2" id="KW-1185">Reference proteome</keyword>
<organism evidence="1 2">
    <name type="scientific">Paractinoplanes lichenicola</name>
    <dbReference type="NCBI Taxonomy" id="2802976"/>
    <lineage>
        <taxon>Bacteria</taxon>
        <taxon>Bacillati</taxon>
        <taxon>Actinomycetota</taxon>
        <taxon>Actinomycetes</taxon>
        <taxon>Micromonosporales</taxon>
        <taxon>Micromonosporaceae</taxon>
        <taxon>Paractinoplanes</taxon>
    </lineage>
</organism>
<gene>
    <name evidence="1" type="ORF">JKJ07_07945</name>
</gene>
<dbReference type="EMBL" id="JAENHO010000002">
    <property type="protein sequence ID" value="MBL7254240.1"/>
    <property type="molecule type" value="Genomic_DNA"/>
</dbReference>
<proteinExistence type="predicted"/>
<name>A0ABS1VHW8_9ACTN</name>
<dbReference type="RefSeq" id="WP_202990569.1">
    <property type="nucleotide sequence ID" value="NZ_JAENHO010000002.1"/>
</dbReference>
<protein>
    <recommendedName>
        <fullName evidence="3">FXSXX-COOH protein</fullName>
    </recommendedName>
</protein>
<evidence type="ECO:0008006" key="3">
    <source>
        <dbReference type="Google" id="ProtNLM"/>
    </source>
</evidence>
<accession>A0ABS1VHW8</accession>
<dbReference type="Proteomes" id="UP000598996">
    <property type="component" value="Unassembled WGS sequence"/>
</dbReference>